<feature type="signal peptide" evidence="1">
    <location>
        <begin position="1"/>
        <end position="19"/>
    </location>
</feature>
<gene>
    <name evidence="2" type="ORF">BGZ97_001038</name>
</gene>
<sequence>MKCAPLILATLAIAATSEAGRVYGSCKMEIIGVFDSKIMHCQATLPNGSTRTKSDGGHGQFPKICADDGSICWQMNTKVPENIDVFYANTVRQTTGSVSERSSDGLQWRTTYDVNF</sequence>
<protein>
    <submittedName>
        <fullName evidence="2">Uncharacterized protein</fullName>
    </submittedName>
</protein>
<proteinExistence type="predicted"/>
<comment type="caution">
    <text evidence="2">The sequence shown here is derived from an EMBL/GenBank/DDBJ whole genome shotgun (WGS) entry which is preliminary data.</text>
</comment>
<dbReference type="AlphaFoldDB" id="A0A9P6QX29"/>
<dbReference type="EMBL" id="JAAAIN010001201">
    <property type="protein sequence ID" value="KAG0305672.1"/>
    <property type="molecule type" value="Genomic_DNA"/>
</dbReference>
<reference evidence="2" key="1">
    <citation type="journal article" date="2020" name="Fungal Divers.">
        <title>Resolving the Mortierellaceae phylogeny through synthesis of multi-gene phylogenetics and phylogenomics.</title>
        <authorList>
            <person name="Vandepol N."/>
            <person name="Liber J."/>
            <person name="Desiro A."/>
            <person name="Na H."/>
            <person name="Kennedy M."/>
            <person name="Barry K."/>
            <person name="Grigoriev I.V."/>
            <person name="Miller A.N."/>
            <person name="O'Donnell K."/>
            <person name="Stajich J.E."/>
            <person name="Bonito G."/>
        </authorList>
    </citation>
    <scope>NUCLEOTIDE SEQUENCE</scope>
    <source>
        <strain evidence="2">NVP60</strain>
    </source>
</reference>
<evidence type="ECO:0000256" key="1">
    <source>
        <dbReference type="SAM" id="SignalP"/>
    </source>
</evidence>
<feature type="chain" id="PRO_5040406183" evidence="1">
    <location>
        <begin position="20"/>
        <end position="116"/>
    </location>
</feature>
<accession>A0A9P6QX29</accession>
<name>A0A9P6QX29_9FUNG</name>
<evidence type="ECO:0000313" key="2">
    <source>
        <dbReference type="EMBL" id="KAG0305672.1"/>
    </source>
</evidence>
<dbReference type="Proteomes" id="UP000823405">
    <property type="component" value="Unassembled WGS sequence"/>
</dbReference>
<organism evidence="2 3">
    <name type="scientific">Linnemannia gamsii</name>
    <dbReference type="NCBI Taxonomy" id="64522"/>
    <lineage>
        <taxon>Eukaryota</taxon>
        <taxon>Fungi</taxon>
        <taxon>Fungi incertae sedis</taxon>
        <taxon>Mucoromycota</taxon>
        <taxon>Mortierellomycotina</taxon>
        <taxon>Mortierellomycetes</taxon>
        <taxon>Mortierellales</taxon>
        <taxon>Mortierellaceae</taxon>
        <taxon>Linnemannia</taxon>
    </lineage>
</organism>
<evidence type="ECO:0000313" key="3">
    <source>
        <dbReference type="Proteomes" id="UP000823405"/>
    </source>
</evidence>
<keyword evidence="3" id="KW-1185">Reference proteome</keyword>
<keyword evidence="1" id="KW-0732">Signal</keyword>
<dbReference type="OrthoDB" id="10426225at2759"/>